<name>A0ABP7VKD5_9ACTN</name>
<gene>
    <name evidence="5" type="ORF">GCM10022233_50700</name>
</gene>
<dbReference type="RefSeq" id="WP_345015794.1">
    <property type="nucleotide sequence ID" value="NZ_BAAAZY010000012.1"/>
</dbReference>
<dbReference type="Pfam" id="PF14525">
    <property type="entry name" value="AraC_binding_2"/>
    <property type="match status" value="1"/>
</dbReference>
<evidence type="ECO:0000313" key="6">
    <source>
        <dbReference type="Proteomes" id="UP001499984"/>
    </source>
</evidence>
<dbReference type="Proteomes" id="UP001499984">
    <property type="component" value="Unassembled WGS sequence"/>
</dbReference>
<reference evidence="6" key="1">
    <citation type="journal article" date="2019" name="Int. J. Syst. Evol. Microbiol.">
        <title>The Global Catalogue of Microorganisms (GCM) 10K type strain sequencing project: providing services to taxonomists for standard genome sequencing and annotation.</title>
        <authorList>
            <consortium name="The Broad Institute Genomics Platform"/>
            <consortium name="The Broad Institute Genome Sequencing Center for Infectious Disease"/>
            <person name="Wu L."/>
            <person name="Ma J."/>
        </authorList>
    </citation>
    <scope>NUCLEOTIDE SEQUENCE [LARGE SCALE GENOMIC DNA]</scope>
    <source>
        <strain evidence="6">JCM 16925</strain>
    </source>
</reference>
<dbReference type="InterPro" id="IPR018062">
    <property type="entry name" value="HTH_AraC-typ_CS"/>
</dbReference>
<keyword evidence="2" id="KW-0238">DNA-binding</keyword>
<evidence type="ECO:0000256" key="2">
    <source>
        <dbReference type="ARBA" id="ARBA00023125"/>
    </source>
</evidence>
<evidence type="ECO:0000256" key="1">
    <source>
        <dbReference type="ARBA" id="ARBA00023015"/>
    </source>
</evidence>
<dbReference type="PANTHER" id="PTHR46796">
    <property type="entry name" value="HTH-TYPE TRANSCRIPTIONAL ACTIVATOR RHAS-RELATED"/>
    <property type="match status" value="1"/>
</dbReference>
<evidence type="ECO:0000313" key="5">
    <source>
        <dbReference type="EMBL" id="GAA4068640.1"/>
    </source>
</evidence>
<dbReference type="SMART" id="SM00342">
    <property type="entry name" value="HTH_ARAC"/>
    <property type="match status" value="1"/>
</dbReference>
<proteinExistence type="predicted"/>
<feature type="domain" description="HTH araC/xylS-type" evidence="4">
    <location>
        <begin position="217"/>
        <end position="318"/>
    </location>
</feature>
<dbReference type="EMBL" id="BAAAZY010000012">
    <property type="protein sequence ID" value="GAA4068640.1"/>
    <property type="molecule type" value="Genomic_DNA"/>
</dbReference>
<keyword evidence="1" id="KW-0805">Transcription regulation</keyword>
<evidence type="ECO:0000256" key="3">
    <source>
        <dbReference type="ARBA" id="ARBA00023163"/>
    </source>
</evidence>
<sequence length="325" mass="36103">MHTTVFHSAELPQTERLARFDDFLLHSDHPMRITAPDPGPFEATARALDLGPVNIVELTCSPSLVRRTPAMIRAADPELCSMVFPRRGALVVTQAGREALLGERDFALYDSSRPFSVRMAGRGPVTLVRAHVPRALLPLSARHTDRLLGTRLPGQEGMGALLTTFLGDLAADRVRRTTADIDRLSTVTLDLLAATLAHHLDTGPRLPDESRRRTLLASVEAFVQEHLSDPDLSPRDIAAALHISVSYLHRLFRSRDTTVTELIRGLRLERARSALTDPRLRDVPVHRIAADCGFREHAAFTRAFNAAYGMPPRDWRRQAPRVPRG</sequence>
<dbReference type="SUPFAM" id="SSF46689">
    <property type="entry name" value="Homeodomain-like"/>
    <property type="match status" value="1"/>
</dbReference>
<dbReference type="PANTHER" id="PTHR46796:SF6">
    <property type="entry name" value="ARAC SUBFAMILY"/>
    <property type="match status" value="1"/>
</dbReference>
<comment type="caution">
    <text evidence="5">The sequence shown here is derived from an EMBL/GenBank/DDBJ whole genome shotgun (WGS) entry which is preliminary data.</text>
</comment>
<dbReference type="InterPro" id="IPR009057">
    <property type="entry name" value="Homeodomain-like_sf"/>
</dbReference>
<accession>A0ABP7VKD5</accession>
<keyword evidence="3" id="KW-0804">Transcription</keyword>
<organism evidence="5 6">
    <name type="scientific">Streptomyces shaanxiensis</name>
    <dbReference type="NCBI Taxonomy" id="653357"/>
    <lineage>
        <taxon>Bacteria</taxon>
        <taxon>Bacillati</taxon>
        <taxon>Actinomycetota</taxon>
        <taxon>Actinomycetes</taxon>
        <taxon>Kitasatosporales</taxon>
        <taxon>Streptomycetaceae</taxon>
        <taxon>Streptomyces</taxon>
    </lineage>
</organism>
<dbReference type="InterPro" id="IPR018060">
    <property type="entry name" value="HTH_AraC"/>
</dbReference>
<dbReference type="Pfam" id="PF12833">
    <property type="entry name" value="HTH_18"/>
    <property type="match status" value="1"/>
</dbReference>
<protein>
    <submittedName>
        <fullName evidence="5">Helix-turn-helix domain-containing protein</fullName>
    </submittedName>
</protein>
<dbReference type="Gene3D" id="1.10.10.60">
    <property type="entry name" value="Homeodomain-like"/>
    <property type="match status" value="1"/>
</dbReference>
<dbReference type="InterPro" id="IPR050204">
    <property type="entry name" value="AraC_XylS_family_regulators"/>
</dbReference>
<dbReference type="PROSITE" id="PS00041">
    <property type="entry name" value="HTH_ARAC_FAMILY_1"/>
    <property type="match status" value="1"/>
</dbReference>
<dbReference type="InterPro" id="IPR035418">
    <property type="entry name" value="AraC-bd_2"/>
</dbReference>
<evidence type="ECO:0000259" key="4">
    <source>
        <dbReference type="PROSITE" id="PS01124"/>
    </source>
</evidence>
<keyword evidence="6" id="KW-1185">Reference proteome</keyword>
<dbReference type="PROSITE" id="PS01124">
    <property type="entry name" value="HTH_ARAC_FAMILY_2"/>
    <property type="match status" value="1"/>
</dbReference>